<feature type="domain" description="F-box" evidence="3">
    <location>
        <begin position="104"/>
        <end position="142"/>
    </location>
</feature>
<dbReference type="Proteomes" id="UP000663828">
    <property type="component" value="Unassembled WGS sequence"/>
</dbReference>
<reference evidence="4" key="1">
    <citation type="submission" date="2021-02" db="EMBL/GenBank/DDBJ databases">
        <authorList>
            <person name="Nowell W R."/>
        </authorList>
    </citation>
    <scope>NUCLEOTIDE SEQUENCE</scope>
</reference>
<dbReference type="Pfam" id="PF12937">
    <property type="entry name" value="F-box-like"/>
    <property type="match status" value="1"/>
</dbReference>
<organism evidence="4 5">
    <name type="scientific">Adineta ricciae</name>
    <name type="common">Rotifer</name>
    <dbReference type="NCBI Taxonomy" id="249248"/>
    <lineage>
        <taxon>Eukaryota</taxon>
        <taxon>Metazoa</taxon>
        <taxon>Spiralia</taxon>
        <taxon>Gnathifera</taxon>
        <taxon>Rotifera</taxon>
        <taxon>Eurotatoria</taxon>
        <taxon>Bdelloidea</taxon>
        <taxon>Adinetida</taxon>
        <taxon>Adinetidae</taxon>
        <taxon>Adineta</taxon>
    </lineage>
</organism>
<name>A0A815RB58_ADIRI</name>
<gene>
    <name evidence="4" type="ORF">XAT740_LOCUS38188</name>
</gene>
<dbReference type="EMBL" id="CAJNOR010004094">
    <property type="protein sequence ID" value="CAF1474685.1"/>
    <property type="molecule type" value="Genomic_DNA"/>
</dbReference>
<dbReference type="AlphaFoldDB" id="A0A815RB58"/>
<evidence type="ECO:0000259" key="3">
    <source>
        <dbReference type="PROSITE" id="PS50181"/>
    </source>
</evidence>
<sequence length="174" mass="19972">MDTTVSNSGNEDHSPMLTSSSSSSSSCLVTYSSNPTQKFSTPDYEPTSEHFLETFSTWDDREQLVFVENLLKHMHSHQHGQINTFLLPMLQRDFVGQLATRGLEHIAEKILGYLDDRSLVSTELVCREWYHVISAGMLWKKLIEGKVQSDTLWQGLANRRGWTKYLFRQILTSN</sequence>
<evidence type="ECO:0000313" key="5">
    <source>
        <dbReference type="Proteomes" id="UP000663828"/>
    </source>
</evidence>
<keyword evidence="1" id="KW-0833">Ubl conjugation pathway</keyword>
<dbReference type="PROSITE" id="PS50181">
    <property type="entry name" value="FBOX"/>
    <property type="match status" value="1"/>
</dbReference>
<evidence type="ECO:0000313" key="4">
    <source>
        <dbReference type="EMBL" id="CAF1474685.1"/>
    </source>
</evidence>
<dbReference type="SMART" id="SM01028">
    <property type="entry name" value="Beta-TrCP_D"/>
    <property type="match status" value="1"/>
</dbReference>
<evidence type="ECO:0000256" key="2">
    <source>
        <dbReference type="SAM" id="MobiDB-lite"/>
    </source>
</evidence>
<dbReference type="SUPFAM" id="SSF81383">
    <property type="entry name" value="F-box domain"/>
    <property type="match status" value="1"/>
</dbReference>
<proteinExistence type="predicted"/>
<dbReference type="PANTHER" id="PTHR14604">
    <property type="entry name" value="WD40 REPEAT PF20"/>
    <property type="match status" value="1"/>
</dbReference>
<dbReference type="InterPro" id="IPR001810">
    <property type="entry name" value="F-box_dom"/>
</dbReference>
<comment type="caution">
    <text evidence="4">The sequence shown here is derived from an EMBL/GenBank/DDBJ whole genome shotgun (WGS) entry which is preliminary data.</text>
</comment>
<dbReference type="InterPro" id="IPR036047">
    <property type="entry name" value="F-box-like_dom_sf"/>
</dbReference>
<keyword evidence="5" id="KW-1185">Reference proteome</keyword>
<dbReference type="InterPro" id="IPR050995">
    <property type="entry name" value="WD-F-box_domain-protein"/>
</dbReference>
<feature type="non-terminal residue" evidence="4">
    <location>
        <position position="174"/>
    </location>
</feature>
<dbReference type="Gene3D" id="1.20.1280.50">
    <property type="match status" value="1"/>
</dbReference>
<dbReference type="InterPro" id="IPR021977">
    <property type="entry name" value="Beta-TrCP_D"/>
</dbReference>
<dbReference type="PANTHER" id="PTHR14604:SF4">
    <property type="entry name" value="F-BOX DOMAIN-CONTAINING PROTEIN"/>
    <property type="match status" value="1"/>
</dbReference>
<feature type="region of interest" description="Disordered" evidence="2">
    <location>
        <begin position="1"/>
        <end position="25"/>
    </location>
</feature>
<protein>
    <recommendedName>
        <fullName evidence="3">F-box domain-containing protein</fullName>
    </recommendedName>
</protein>
<accession>A0A815RB58</accession>
<dbReference type="Gene3D" id="6.10.250.1840">
    <property type="match status" value="1"/>
</dbReference>
<evidence type="ECO:0000256" key="1">
    <source>
        <dbReference type="ARBA" id="ARBA00022786"/>
    </source>
</evidence>
<dbReference type="SMART" id="SM00256">
    <property type="entry name" value="FBOX"/>
    <property type="match status" value="1"/>
</dbReference>
<dbReference type="GO" id="GO:0046983">
    <property type="term" value="F:protein dimerization activity"/>
    <property type="evidence" value="ECO:0007669"/>
    <property type="project" value="InterPro"/>
</dbReference>
<dbReference type="Pfam" id="PF12125">
    <property type="entry name" value="Beta-TrCP_D"/>
    <property type="match status" value="1"/>
</dbReference>